<organism evidence="1 2">
    <name type="scientific">Streptomyces thinghirensis</name>
    <dbReference type="NCBI Taxonomy" id="551547"/>
    <lineage>
        <taxon>Bacteria</taxon>
        <taxon>Bacillati</taxon>
        <taxon>Actinomycetota</taxon>
        <taxon>Actinomycetes</taxon>
        <taxon>Kitasatosporales</taxon>
        <taxon>Streptomycetaceae</taxon>
        <taxon>Streptomyces</taxon>
    </lineage>
</organism>
<evidence type="ECO:0000313" key="1">
    <source>
        <dbReference type="EMBL" id="GAA5205379.1"/>
    </source>
</evidence>
<keyword evidence="2" id="KW-1185">Reference proteome</keyword>
<evidence type="ECO:0000313" key="2">
    <source>
        <dbReference type="Proteomes" id="UP001499878"/>
    </source>
</evidence>
<accession>A0ABP9SZN1</accession>
<name>A0ABP9SZN1_9ACTN</name>
<sequence>MDVLAGCHSAEGRSTARGCAAARVPDSSAYGTVASAAPIRSRRLVGTGAVLSLSMGVPFRRWALGPVCGGAQRCDVAEKGTLTNDDADL</sequence>
<dbReference type="Proteomes" id="UP001499878">
    <property type="component" value="Unassembled WGS sequence"/>
</dbReference>
<gene>
    <name evidence="1" type="ORF">GCM10023323_12410</name>
</gene>
<protein>
    <submittedName>
        <fullName evidence="1">Uncharacterized protein</fullName>
    </submittedName>
</protein>
<dbReference type="EMBL" id="BAABJR010000003">
    <property type="protein sequence ID" value="GAA5205379.1"/>
    <property type="molecule type" value="Genomic_DNA"/>
</dbReference>
<proteinExistence type="predicted"/>
<reference evidence="2" key="1">
    <citation type="journal article" date="2019" name="Int. J. Syst. Evol. Microbiol.">
        <title>The Global Catalogue of Microorganisms (GCM) 10K type strain sequencing project: providing services to taxonomists for standard genome sequencing and annotation.</title>
        <authorList>
            <consortium name="The Broad Institute Genomics Platform"/>
            <consortium name="The Broad Institute Genome Sequencing Center for Infectious Disease"/>
            <person name="Wu L."/>
            <person name="Ma J."/>
        </authorList>
    </citation>
    <scope>NUCLEOTIDE SEQUENCE [LARGE SCALE GENOMIC DNA]</scope>
    <source>
        <strain evidence="2">JCM 18306</strain>
    </source>
</reference>
<comment type="caution">
    <text evidence="1">The sequence shown here is derived from an EMBL/GenBank/DDBJ whole genome shotgun (WGS) entry which is preliminary data.</text>
</comment>